<proteinExistence type="predicted"/>
<accession>A0A8F8PR90</accession>
<organism evidence="1">
    <name type="scientific">Clandestinovirus</name>
    <dbReference type="NCBI Taxonomy" id="2831644"/>
    <lineage>
        <taxon>Viruses</taxon>
    </lineage>
</organism>
<sequence>MYQKIITTATPITEELKRDEKLFIVLQMAKRIPNYAPAYILDYTIKDGTTHFVRFSTEESDYGIEITRCIYSPDSDKVLYQTIHMSADEEEISFDISDDENYPAFYNSEDEDELSVKN</sequence>
<evidence type="ECO:0000313" key="1">
    <source>
        <dbReference type="EMBL" id="QYA18834.1"/>
    </source>
</evidence>
<dbReference type="EMBL" id="MZ420154">
    <property type="protein sequence ID" value="QYA18834.1"/>
    <property type="molecule type" value="Genomic_DNA"/>
</dbReference>
<reference evidence="1" key="1">
    <citation type="submission" date="2021-06" db="EMBL/GenBank/DDBJ databases">
        <authorList>
            <person name="Rolland C."/>
        </authorList>
    </citation>
    <scope>NUCLEOTIDE SEQUENCE</scope>
    <source>
        <strain evidence="1">347.936635</strain>
    </source>
</reference>
<gene>
    <name evidence="1" type="ORF">KOM_12_566</name>
</gene>
<name>A0A8F8PR90_9VIRU</name>
<protein>
    <submittedName>
        <fullName evidence="1">Uncharacterized protein</fullName>
    </submittedName>
</protein>